<keyword evidence="1" id="KW-0812">Transmembrane</keyword>
<dbReference type="Gramene" id="OMO99861">
    <property type="protein sequence ID" value="OMO99861"/>
    <property type="gene ID" value="CCACVL1_03574"/>
</dbReference>
<keyword evidence="4" id="KW-1185">Reference proteome</keyword>
<keyword evidence="1" id="KW-1133">Transmembrane helix</keyword>
<reference evidence="3 4" key="1">
    <citation type="submission" date="2013-09" db="EMBL/GenBank/DDBJ databases">
        <title>Corchorus capsularis genome sequencing.</title>
        <authorList>
            <person name="Alam M."/>
            <person name="Haque M.S."/>
            <person name="Islam M.S."/>
            <person name="Emdad E.M."/>
            <person name="Islam M.M."/>
            <person name="Ahmed B."/>
            <person name="Halim A."/>
            <person name="Hossen Q.M.M."/>
            <person name="Hossain M.Z."/>
            <person name="Ahmed R."/>
            <person name="Khan M.M."/>
            <person name="Islam R."/>
            <person name="Rashid M.M."/>
            <person name="Khan S.A."/>
            <person name="Rahman M.S."/>
            <person name="Alam M."/>
        </authorList>
    </citation>
    <scope>NUCLEOTIDE SEQUENCE [LARGE SCALE GENOMIC DNA]</scope>
    <source>
        <strain evidence="4">cv. CVL-1</strain>
        <tissue evidence="3">Whole seedling</tissue>
    </source>
</reference>
<dbReference type="AlphaFoldDB" id="A0A1R3JYG1"/>
<keyword evidence="1" id="KW-0472">Membrane</keyword>
<dbReference type="OMA" id="AWSKVAM"/>
<protein>
    <recommendedName>
        <fullName evidence="2">DUF4220 domain-containing protein</fullName>
    </recommendedName>
</protein>
<feature type="transmembrane region" description="Helical" evidence="1">
    <location>
        <begin position="220"/>
        <end position="242"/>
    </location>
</feature>
<evidence type="ECO:0000313" key="4">
    <source>
        <dbReference type="Proteomes" id="UP000188268"/>
    </source>
</evidence>
<dbReference type="InterPro" id="IPR007658">
    <property type="entry name" value="DUF594"/>
</dbReference>
<dbReference type="Pfam" id="PF13968">
    <property type="entry name" value="DUF4220"/>
    <property type="match status" value="1"/>
</dbReference>
<evidence type="ECO:0000259" key="2">
    <source>
        <dbReference type="Pfam" id="PF13968"/>
    </source>
</evidence>
<name>A0A1R3JYG1_COCAP</name>
<dbReference type="STRING" id="210143.A0A1R3JYG1"/>
<sequence length="557" mass="63515">MASRSSLAKNTKLIADFMAYEHEISNNIEDELDPMYMCRYNYVVAGDDDDDAKMDESVKPPLYYHRLAITDEVITIKKIYRCRGRLLSPTGDPEHKLKDICLSFALYRLLCRRFGGYPFAECNLEKTWNLIRYGLLSKEEDYERAFRVIEQELSFLFDLFYTKYAVIFNGGFRLLASRVALSIGLTMSCFLAVNILSNYKPSKDYVNLLTASGRVNIDKLITGVVIIGICIMEIIQFILIMISNWSKVMWICKYVKNESFQKNKHFELFMKMIIRCRSNSKPWERKLGQYSLLQSFNQDPNIFSRFISKLTGDIIPLPRGGQKESPSIELPWVVKKAVILSLRNNGPKLSNGKASLQRNQVGNLLSWACELETTTHVIIIWHIATNLCRIKLAASKLGRDEDFVTIATALSHYCAYLMTFASRLLPGHAAVTDFIFDRVVNEARKLLDGCESENQKHEKLMNLLCEGEAIFNEEEATLIEKGALLGKHLIEGIEDNGLRWKVLADFWAELMLFVAPSDDARTHAEHLAKGGEFITHLWALLSHAGILKQDQTQTAAV</sequence>
<dbReference type="InterPro" id="IPR025315">
    <property type="entry name" value="DUF4220"/>
</dbReference>
<dbReference type="EMBL" id="AWWV01006765">
    <property type="protein sequence ID" value="OMO99861.1"/>
    <property type="molecule type" value="Genomic_DNA"/>
</dbReference>
<gene>
    <name evidence="3" type="ORF">CCACVL1_03574</name>
</gene>
<dbReference type="Proteomes" id="UP000188268">
    <property type="component" value="Unassembled WGS sequence"/>
</dbReference>
<evidence type="ECO:0000313" key="3">
    <source>
        <dbReference type="EMBL" id="OMO99861.1"/>
    </source>
</evidence>
<comment type="caution">
    <text evidence="3">The sequence shown here is derived from an EMBL/GenBank/DDBJ whole genome shotgun (WGS) entry which is preliminary data.</text>
</comment>
<proteinExistence type="predicted"/>
<accession>A0A1R3JYG1</accession>
<feature type="domain" description="DUF4220" evidence="2">
    <location>
        <begin position="65"/>
        <end position="294"/>
    </location>
</feature>
<dbReference type="Pfam" id="PF04578">
    <property type="entry name" value="DUF594"/>
    <property type="match status" value="1"/>
</dbReference>
<dbReference type="OrthoDB" id="624036at2759"/>
<feature type="transmembrane region" description="Helical" evidence="1">
    <location>
        <begin position="179"/>
        <end position="200"/>
    </location>
</feature>
<dbReference type="PANTHER" id="PTHR31325">
    <property type="entry name" value="OS01G0798800 PROTEIN-RELATED"/>
    <property type="match status" value="1"/>
</dbReference>
<evidence type="ECO:0000256" key="1">
    <source>
        <dbReference type="SAM" id="Phobius"/>
    </source>
</evidence>
<organism evidence="3 4">
    <name type="scientific">Corchorus capsularis</name>
    <name type="common">Jute</name>
    <dbReference type="NCBI Taxonomy" id="210143"/>
    <lineage>
        <taxon>Eukaryota</taxon>
        <taxon>Viridiplantae</taxon>
        <taxon>Streptophyta</taxon>
        <taxon>Embryophyta</taxon>
        <taxon>Tracheophyta</taxon>
        <taxon>Spermatophyta</taxon>
        <taxon>Magnoliopsida</taxon>
        <taxon>eudicotyledons</taxon>
        <taxon>Gunneridae</taxon>
        <taxon>Pentapetalae</taxon>
        <taxon>rosids</taxon>
        <taxon>malvids</taxon>
        <taxon>Malvales</taxon>
        <taxon>Malvaceae</taxon>
        <taxon>Grewioideae</taxon>
        <taxon>Apeibeae</taxon>
        <taxon>Corchorus</taxon>
    </lineage>
</organism>